<reference evidence="2" key="1">
    <citation type="journal article" date="2021" name="IMA Fungus">
        <title>Genomic characterization of three marine fungi, including Emericellopsis atlantica sp. nov. with signatures of a generalist lifestyle and marine biomass degradation.</title>
        <authorList>
            <person name="Hagestad O.C."/>
            <person name="Hou L."/>
            <person name="Andersen J.H."/>
            <person name="Hansen E.H."/>
            <person name="Altermark B."/>
            <person name="Li C."/>
            <person name="Kuhnert E."/>
            <person name="Cox R.J."/>
            <person name="Crous P.W."/>
            <person name="Spatafora J.W."/>
            <person name="Lail K."/>
            <person name="Amirebrahimi M."/>
            <person name="Lipzen A."/>
            <person name="Pangilinan J."/>
            <person name="Andreopoulos W."/>
            <person name="Hayes R.D."/>
            <person name="Ng V."/>
            <person name="Grigoriev I.V."/>
            <person name="Jackson S.A."/>
            <person name="Sutton T.D.S."/>
            <person name="Dobson A.D.W."/>
            <person name="Rama T."/>
        </authorList>
    </citation>
    <scope>NUCLEOTIDE SEQUENCE</scope>
    <source>
        <strain evidence="2">TRa3180A</strain>
    </source>
</reference>
<evidence type="ECO:0000313" key="3">
    <source>
        <dbReference type="Proteomes" id="UP000887226"/>
    </source>
</evidence>
<keyword evidence="1" id="KW-0812">Transmembrane</keyword>
<comment type="caution">
    <text evidence="2">The sequence shown here is derived from an EMBL/GenBank/DDBJ whole genome shotgun (WGS) entry which is preliminary data.</text>
</comment>
<dbReference type="AlphaFoldDB" id="A0A9P8CHJ8"/>
<keyword evidence="3" id="KW-1185">Reference proteome</keyword>
<keyword evidence="1" id="KW-1133">Transmembrane helix</keyword>
<keyword evidence="1" id="KW-0472">Membrane</keyword>
<dbReference type="Proteomes" id="UP000887226">
    <property type="component" value="Unassembled WGS sequence"/>
</dbReference>
<feature type="transmembrane region" description="Helical" evidence="1">
    <location>
        <begin position="141"/>
        <end position="160"/>
    </location>
</feature>
<protein>
    <submittedName>
        <fullName evidence="2">Uncharacterized protein</fullName>
    </submittedName>
</protein>
<sequence length="175" mass="18843">MADNISNSVEAAEPKPIPVETLLQKLINFLVLVVGNLVLMAISSIIINNFQNPDPQTTLPLGFITLNIPDILVEPRQSVFMGATVLYLTALSSFPTPPHEDPFQAMMLVASTGSFAVSSALKKGDESWKLFALEKKGPLAAVVLFTLVLSLIGHTIIRAFNGKGSKAAVQEKKEN</sequence>
<dbReference type="EMBL" id="MU253790">
    <property type="protein sequence ID" value="KAG9246855.1"/>
    <property type="molecule type" value="Genomic_DNA"/>
</dbReference>
<feature type="transmembrane region" description="Helical" evidence="1">
    <location>
        <begin position="26"/>
        <end position="47"/>
    </location>
</feature>
<proteinExistence type="predicted"/>
<evidence type="ECO:0000256" key="1">
    <source>
        <dbReference type="SAM" id="Phobius"/>
    </source>
</evidence>
<accession>A0A9P8CHJ8</accession>
<name>A0A9P8CHJ8_9HELO</name>
<organism evidence="2 3">
    <name type="scientific">Calycina marina</name>
    <dbReference type="NCBI Taxonomy" id="1763456"/>
    <lineage>
        <taxon>Eukaryota</taxon>
        <taxon>Fungi</taxon>
        <taxon>Dikarya</taxon>
        <taxon>Ascomycota</taxon>
        <taxon>Pezizomycotina</taxon>
        <taxon>Leotiomycetes</taxon>
        <taxon>Helotiales</taxon>
        <taxon>Pezizellaceae</taxon>
        <taxon>Calycina</taxon>
    </lineage>
</organism>
<gene>
    <name evidence="2" type="ORF">BJ878DRAFT_477922</name>
</gene>
<evidence type="ECO:0000313" key="2">
    <source>
        <dbReference type="EMBL" id="KAG9246855.1"/>
    </source>
</evidence>